<organism evidence="2">
    <name type="scientific">viral metagenome</name>
    <dbReference type="NCBI Taxonomy" id="1070528"/>
    <lineage>
        <taxon>unclassified sequences</taxon>
        <taxon>metagenomes</taxon>
        <taxon>organismal metagenomes</taxon>
    </lineage>
</organism>
<protein>
    <submittedName>
        <fullName evidence="2">Uncharacterized protein</fullName>
    </submittedName>
</protein>
<sequence>MTILVIVAPEARLRKLAKDVDAALGYPCEGVPIGGGLHCPGPTRTYADPEQAPDGQWEYPADVPAAAKGLLTAATASGAVVRPRAKRPAPAEDIDQ</sequence>
<accession>A0A6M3K367</accession>
<name>A0A6M3K367_9ZZZZ</name>
<dbReference type="EMBL" id="MT141522">
    <property type="protein sequence ID" value="QJA64596.1"/>
    <property type="molecule type" value="Genomic_DNA"/>
</dbReference>
<gene>
    <name evidence="2" type="ORF">MM415A01444_0010</name>
    <name evidence="1" type="ORF">MM415B00488_0044</name>
</gene>
<evidence type="ECO:0000313" key="1">
    <source>
        <dbReference type="EMBL" id="QJA64596.1"/>
    </source>
</evidence>
<proteinExistence type="predicted"/>
<evidence type="ECO:0000313" key="2">
    <source>
        <dbReference type="EMBL" id="QJA76783.1"/>
    </source>
</evidence>
<dbReference type="AlphaFoldDB" id="A0A6M3K367"/>
<reference evidence="2" key="1">
    <citation type="submission" date="2020-03" db="EMBL/GenBank/DDBJ databases">
        <title>The deep terrestrial virosphere.</title>
        <authorList>
            <person name="Holmfeldt K."/>
            <person name="Nilsson E."/>
            <person name="Simone D."/>
            <person name="Lopez-Fernandez M."/>
            <person name="Wu X."/>
            <person name="de Brujin I."/>
            <person name="Lundin D."/>
            <person name="Andersson A."/>
            <person name="Bertilsson S."/>
            <person name="Dopson M."/>
        </authorList>
    </citation>
    <scope>NUCLEOTIDE SEQUENCE</scope>
    <source>
        <strain evidence="2">MM415A01444</strain>
        <strain evidence="1">MM415B00488</strain>
    </source>
</reference>
<dbReference type="EMBL" id="MT142243">
    <property type="protein sequence ID" value="QJA76783.1"/>
    <property type="molecule type" value="Genomic_DNA"/>
</dbReference>